<keyword evidence="3" id="KW-1185">Reference proteome</keyword>
<dbReference type="OrthoDB" id="791021at2"/>
<feature type="chain" id="PRO_5017716923" description="Outer membrane protein beta-barrel domain-containing protein" evidence="1">
    <location>
        <begin position="24"/>
        <end position="162"/>
    </location>
</feature>
<sequence>MKKLMRSAVLAVVVLATALTANAQKSDPWRLGIGVDGGLGLKTPTPFVLGGDVRLQKGIVHGLSGIFTTGYTHFFEKDNQASAGFIPVKAGLKYFPVSNFYVSAEAGAGFGVDKGLGTSFVWSPAIGYTFAKHWDVSVKYEDYTKYTETKQLALRIAYGFSL</sequence>
<proteinExistence type="predicted"/>
<protein>
    <recommendedName>
        <fullName evidence="4">Outer membrane protein beta-barrel domain-containing protein</fullName>
    </recommendedName>
</protein>
<accession>A0A3E1NI81</accession>
<dbReference type="EMBL" id="QTJU01000004">
    <property type="protein sequence ID" value="RFM27629.1"/>
    <property type="molecule type" value="Genomic_DNA"/>
</dbReference>
<keyword evidence="1" id="KW-0732">Signal</keyword>
<dbReference type="AlphaFoldDB" id="A0A3E1NI81"/>
<dbReference type="Proteomes" id="UP000261284">
    <property type="component" value="Unassembled WGS sequence"/>
</dbReference>
<reference evidence="2 3" key="1">
    <citation type="submission" date="2018-08" db="EMBL/GenBank/DDBJ databases">
        <title>Chitinophagaceae sp. K23C18032701, a novel bacterium isolated from forest soil.</title>
        <authorList>
            <person name="Wang C."/>
        </authorList>
    </citation>
    <scope>NUCLEOTIDE SEQUENCE [LARGE SCALE GENOMIC DNA]</scope>
    <source>
        <strain evidence="2 3">K23C18032701</strain>
    </source>
</reference>
<gene>
    <name evidence="2" type="ORF">DXN05_13015</name>
</gene>
<evidence type="ECO:0000313" key="3">
    <source>
        <dbReference type="Proteomes" id="UP000261284"/>
    </source>
</evidence>
<name>A0A3E1NI81_9BACT</name>
<evidence type="ECO:0000313" key="2">
    <source>
        <dbReference type="EMBL" id="RFM27629.1"/>
    </source>
</evidence>
<evidence type="ECO:0008006" key="4">
    <source>
        <dbReference type="Google" id="ProtNLM"/>
    </source>
</evidence>
<organism evidence="2 3">
    <name type="scientific">Deminuibacter soli</name>
    <dbReference type="NCBI Taxonomy" id="2291815"/>
    <lineage>
        <taxon>Bacteria</taxon>
        <taxon>Pseudomonadati</taxon>
        <taxon>Bacteroidota</taxon>
        <taxon>Chitinophagia</taxon>
        <taxon>Chitinophagales</taxon>
        <taxon>Chitinophagaceae</taxon>
        <taxon>Deminuibacter</taxon>
    </lineage>
</organism>
<dbReference type="RefSeq" id="WP_116847706.1">
    <property type="nucleotide sequence ID" value="NZ_QTJU01000004.1"/>
</dbReference>
<comment type="caution">
    <text evidence="2">The sequence shown here is derived from an EMBL/GenBank/DDBJ whole genome shotgun (WGS) entry which is preliminary data.</text>
</comment>
<evidence type="ECO:0000256" key="1">
    <source>
        <dbReference type="SAM" id="SignalP"/>
    </source>
</evidence>
<feature type="signal peptide" evidence="1">
    <location>
        <begin position="1"/>
        <end position="23"/>
    </location>
</feature>